<dbReference type="RefSeq" id="WP_130502054.1">
    <property type="nucleotide sequence ID" value="NZ_PVBT01000001.1"/>
</dbReference>
<accession>A0A2S9JZI0</accession>
<reference evidence="1 2" key="1">
    <citation type="submission" date="2018-02" db="EMBL/GenBank/DDBJ databases">
        <title>The draft genome of Phyllobacterium myrsinacearum DSM5892.</title>
        <authorList>
            <person name="Li L."/>
            <person name="Liu L."/>
            <person name="Zhang X."/>
            <person name="Wang T."/>
        </authorList>
    </citation>
    <scope>NUCLEOTIDE SEQUENCE [LARGE SCALE GENOMIC DNA]</scope>
    <source>
        <strain evidence="1 2">DSM 5892</strain>
    </source>
</reference>
<evidence type="ECO:0000313" key="1">
    <source>
        <dbReference type="EMBL" id="PRD58740.1"/>
    </source>
</evidence>
<proteinExistence type="predicted"/>
<comment type="caution">
    <text evidence="1">The sequence shown here is derived from an EMBL/GenBank/DDBJ whole genome shotgun (WGS) entry which is preliminary data.</text>
</comment>
<dbReference type="EMBL" id="PVBT01000001">
    <property type="protein sequence ID" value="PRD58740.1"/>
    <property type="molecule type" value="Genomic_DNA"/>
</dbReference>
<dbReference type="AlphaFoldDB" id="A0A2S9JZI0"/>
<evidence type="ECO:0000313" key="2">
    <source>
        <dbReference type="Proteomes" id="UP000238563"/>
    </source>
</evidence>
<keyword evidence="2" id="KW-1185">Reference proteome</keyword>
<gene>
    <name evidence="1" type="ORF">C5750_06575</name>
</gene>
<dbReference type="OrthoDB" id="9959100at2"/>
<protein>
    <submittedName>
        <fullName evidence="1">Uncharacterized protein</fullName>
    </submittedName>
</protein>
<name>A0A2S9JZI0_9HYPH</name>
<organism evidence="1 2">
    <name type="scientific">Phyllobacterium myrsinacearum</name>
    <dbReference type="NCBI Taxonomy" id="28101"/>
    <lineage>
        <taxon>Bacteria</taxon>
        <taxon>Pseudomonadati</taxon>
        <taxon>Pseudomonadota</taxon>
        <taxon>Alphaproteobacteria</taxon>
        <taxon>Hyphomicrobiales</taxon>
        <taxon>Phyllobacteriaceae</taxon>
        <taxon>Phyllobacterium</taxon>
    </lineage>
</organism>
<dbReference type="Proteomes" id="UP000238563">
    <property type="component" value="Unassembled WGS sequence"/>
</dbReference>
<sequence length="130" mass="15113">MTGDAERDLLSNYGEKDIRNINDVHHVHTYTHYAWLNDDQSIRSQGVHLVRMPVVHESCNVKYSLFDGGRKIFGVCFLDDTSILGYLGYDAYDEYHTYMIDCIDGVHSIMKSKPHHVIADMLDRIRTRHK</sequence>